<reference evidence="1" key="2">
    <citation type="submission" date="2018-05" db="EMBL/GenBank/DDBJ databases">
        <title>OpunRS2 (Oryza punctata Reference Sequence Version 2).</title>
        <authorList>
            <person name="Zhang J."/>
            <person name="Kudrna D."/>
            <person name="Lee S."/>
            <person name="Talag J."/>
            <person name="Welchert J."/>
            <person name="Wing R.A."/>
        </authorList>
    </citation>
    <scope>NUCLEOTIDE SEQUENCE [LARGE SCALE GENOMIC DNA]</scope>
</reference>
<proteinExistence type="predicted"/>
<dbReference type="AlphaFoldDB" id="A0A0E0L3I2"/>
<evidence type="ECO:0000313" key="1">
    <source>
        <dbReference type="EnsemblPlants" id="OPUNC05G17120.1"/>
    </source>
</evidence>
<dbReference type="EnsemblPlants" id="OPUNC05G17120.1">
    <property type="protein sequence ID" value="OPUNC05G17120.1"/>
    <property type="gene ID" value="OPUNC05G17120"/>
</dbReference>
<protein>
    <submittedName>
        <fullName evidence="1">Uncharacterized protein</fullName>
    </submittedName>
</protein>
<name>A0A0E0L3I2_ORYPU</name>
<dbReference type="Proteomes" id="UP000026962">
    <property type="component" value="Chromosome 5"/>
</dbReference>
<reference evidence="1" key="1">
    <citation type="submission" date="2015-04" db="UniProtKB">
        <authorList>
            <consortium name="EnsemblPlants"/>
        </authorList>
    </citation>
    <scope>IDENTIFICATION</scope>
</reference>
<sequence length="129" mass="13191">MELKCDGGRESSLVAGRWRGIGGEATCRRGLAGGSAESDMHSLARESRTTGEGLAFGPAMASLRASLSPWDVAAFSILSGLAGGSAESDMHSLARESRTTGEGLAFGPAMASLRASLSPWDVAAFSILS</sequence>
<dbReference type="Gramene" id="OPUNC05G17120.1">
    <property type="protein sequence ID" value="OPUNC05G17120.1"/>
    <property type="gene ID" value="OPUNC05G17120"/>
</dbReference>
<accession>A0A0E0L3I2</accession>
<evidence type="ECO:0000313" key="2">
    <source>
        <dbReference type="Proteomes" id="UP000026962"/>
    </source>
</evidence>
<organism evidence="1">
    <name type="scientific">Oryza punctata</name>
    <name type="common">Red rice</name>
    <dbReference type="NCBI Taxonomy" id="4537"/>
    <lineage>
        <taxon>Eukaryota</taxon>
        <taxon>Viridiplantae</taxon>
        <taxon>Streptophyta</taxon>
        <taxon>Embryophyta</taxon>
        <taxon>Tracheophyta</taxon>
        <taxon>Spermatophyta</taxon>
        <taxon>Magnoliopsida</taxon>
        <taxon>Liliopsida</taxon>
        <taxon>Poales</taxon>
        <taxon>Poaceae</taxon>
        <taxon>BOP clade</taxon>
        <taxon>Oryzoideae</taxon>
        <taxon>Oryzeae</taxon>
        <taxon>Oryzinae</taxon>
        <taxon>Oryza</taxon>
    </lineage>
</organism>
<keyword evidence="2" id="KW-1185">Reference proteome</keyword>
<dbReference type="HOGENOM" id="CLU_1952322_0_0_1"/>